<accession>A0A318SG71</accession>
<sequence>MNQPAAPRPETARMTAELDGDFVVFLIGMQINRPWRVQAWLPVLLAMPRMLRELQEQPQLGCLASWNTGFTVVQYWRSTEHLMAYARARDHQHLPAWQAFNRRARRAAGDVGIWHETFRVQAGAYETVYVGTGPRGLGRAGNLHPATHGRATAEGRLRGAPTS</sequence>
<comment type="caution">
    <text evidence="2">The sequence shown here is derived from an EMBL/GenBank/DDBJ whole genome shotgun (WGS) entry which is preliminary data.</text>
</comment>
<dbReference type="EMBL" id="QJSX01000028">
    <property type="protein sequence ID" value="PYE48655.1"/>
    <property type="molecule type" value="Genomic_DNA"/>
</dbReference>
<dbReference type="RefSeq" id="WP_110888887.1">
    <property type="nucleotide sequence ID" value="NZ_QJSX01000028.1"/>
</dbReference>
<evidence type="ECO:0000313" key="2">
    <source>
        <dbReference type="EMBL" id="PYE48655.1"/>
    </source>
</evidence>
<dbReference type="AlphaFoldDB" id="A0A318SG71"/>
<reference evidence="2 3" key="1">
    <citation type="submission" date="2018-06" db="EMBL/GenBank/DDBJ databases">
        <title>Genomic Encyclopedia of Type Strains, Phase IV (KMG-IV): sequencing the most valuable type-strain genomes for metagenomic binning, comparative biology and taxonomic classification.</title>
        <authorList>
            <person name="Goeker M."/>
        </authorList>
    </citation>
    <scope>NUCLEOTIDE SEQUENCE [LARGE SCALE GENOMIC DNA]</scope>
    <source>
        <strain evidence="2 3">DSM 18048</strain>
    </source>
</reference>
<protein>
    <submittedName>
        <fullName evidence="2">Uncharacterized protein DUF4188</fullName>
    </submittedName>
</protein>
<dbReference type="Pfam" id="PF13826">
    <property type="entry name" value="Monooxy_af470-like"/>
    <property type="match status" value="1"/>
</dbReference>
<gene>
    <name evidence="2" type="ORF">DES52_12815</name>
</gene>
<proteinExistence type="predicted"/>
<dbReference type="Proteomes" id="UP000248326">
    <property type="component" value="Unassembled WGS sequence"/>
</dbReference>
<name>A0A318SG71_9DEIO</name>
<evidence type="ECO:0000256" key="1">
    <source>
        <dbReference type="SAM" id="MobiDB-lite"/>
    </source>
</evidence>
<evidence type="ECO:0000313" key="3">
    <source>
        <dbReference type="Proteomes" id="UP000248326"/>
    </source>
</evidence>
<feature type="region of interest" description="Disordered" evidence="1">
    <location>
        <begin position="139"/>
        <end position="163"/>
    </location>
</feature>
<keyword evidence="3" id="KW-1185">Reference proteome</keyword>
<organism evidence="2 3">
    <name type="scientific">Deinococcus yavapaiensis KR-236</name>
    <dbReference type="NCBI Taxonomy" id="694435"/>
    <lineage>
        <taxon>Bacteria</taxon>
        <taxon>Thermotogati</taxon>
        <taxon>Deinococcota</taxon>
        <taxon>Deinococci</taxon>
        <taxon>Deinococcales</taxon>
        <taxon>Deinococcaceae</taxon>
        <taxon>Deinococcus</taxon>
    </lineage>
</organism>
<dbReference type="OrthoDB" id="7566033at2"/>
<dbReference type="InterPro" id="IPR025444">
    <property type="entry name" value="Monooxy_af470"/>
</dbReference>